<name>A0A2U2RLC8_9MICO</name>
<keyword evidence="2 5" id="KW-0067">ATP-binding</keyword>
<feature type="compositionally biased region" description="Low complexity" evidence="3">
    <location>
        <begin position="1"/>
        <end position="16"/>
    </location>
</feature>
<gene>
    <name evidence="5" type="ORF">DEO23_07005</name>
</gene>
<evidence type="ECO:0000259" key="4">
    <source>
        <dbReference type="PROSITE" id="PS50893"/>
    </source>
</evidence>
<dbReference type="AlphaFoldDB" id="A0A2U2RLC8"/>
<dbReference type="SMART" id="SM00382">
    <property type="entry name" value="AAA"/>
    <property type="match status" value="1"/>
</dbReference>
<evidence type="ECO:0000256" key="2">
    <source>
        <dbReference type="ARBA" id="ARBA00022840"/>
    </source>
</evidence>
<feature type="region of interest" description="Disordered" evidence="3">
    <location>
        <begin position="1"/>
        <end position="21"/>
    </location>
</feature>
<dbReference type="RefSeq" id="WP_109275272.1">
    <property type="nucleotide sequence ID" value="NZ_QFKX01000002.1"/>
</dbReference>
<protein>
    <submittedName>
        <fullName evidence="5">Multidrug ABC transporter ATP-binding protein</fullName>
    </submittedName>
</protein>
<dbReference type="GO" id="GO:0005524">
    <property type="term" value="F:ATP binding"/>
    <property type="evidence" value="ECO:0007669"/>
    <property type="project" value="UniProtKB-KW"/>
</dbReference>
<keyword evidence="1" id="KW-0547">Nucleotide-binding</keyword>
<dbReference type="PROSITE" id="PS00211">
    <property type="entry name" value="ABC_TRANSPORTER_1"/>
    <property type="match status" value="1"/>
</dbReference>
<dbReference type="InterPro" id="IPR017871">
    <property type="entry name" value="ABC_transporter-like_CS"/>
</dbReference>
<dbReference type="Gene3D" id="3.40.50.300">
    <property type="entry name" value="P-loop containing nucleotide triphosphate hydrolases"/>
    <property type="match status" value="1"/>
</dbReference>
<organism evidence="5 6">
    <name type="scientific">Brachybacterium endophyticum</name>
    <dbReference type="NCBI Taxonomy" id="2182385"/>
    <lineage>
        <taxon>Bacteria</taxon>
        <taxon>Bacillati</taxon>
        <taxon>Actinomycetota</taxon>
        <taxon>Actinomycetes</taxon>
        <taxon>Micrococcales</taxon>
        <taxon>Dermabacteraceae</taxon>
        <taxon>Brachybacterium</taxon>
    </lineage>
</organism>
<dbReference type="InterPro" id="IPR003439">
    <property type="entry name" value="ABC_transporter-like_ATP-bd"/>
</dbReference>
<proteinExistence type="predicted"/>
<accession>A0A2U2RLC8</accession>
<sequence>MAASSSSPSGTSGPASLKDRGPAPVAFEDVAVLHDDVLMLDGASGHVPPGGVLALRGANGSGKTTLLRVLAGMIAPTAGRVQIAGRVPDDRDRRFRRTLAALIGPPITARDLTVAEHLRFIGATWGSPASAAASLADDLLEELAISALARRYPHELSSGQSQLVAIALTLARPLDVLLLDEPEQRLDPDRLDLVIEALQRRVDHGSALVIATHSPHLAGALATDTLTLVGEDGDGGGEPEAATETTGTETATGPGERA</sequence>
<feature type="compositionally biased region" description="Low complexity" evidence="3">
    <location>
        <begin position="239"/>
        <end position="258"/>
    </location>
</feature>
<evidence type="ECO:0000256" key="1">
    <source>
        <dbReference type="ARBA" id="ARBA00022741"/>
    </source>
</evidence>
<dbReference type="Proteomes" id="UP000245590">
    <property type="component" value="Unassembled WGS sequence"/>
</dbReference>
<evidence type="ECO:0000256" key="3">
    <source>
        <dbReference type="SAM" id="MobiDB-lite"/>
    </source>
</evidence>
<dbReference type="PROSITE" id="PS50893">
    <property type="entry name" value="ABC_TRANSPORTER_2"/>
    <property type="match status" value="1"/>
</dbReference>
<feature type="region of interest" description="Disordered" evidence="3">
    <location>
        <begin position="229"/>
        <end position="258"/>
    </location>
</feature>
<evidence type="ECO:0000313" key="5">
    <source>
        <dbReference type="EMBL" id="PWH06677.1"/>
    </source>
</evidence>
<dbReference type="Pfam" id="PF00005">
    <property type="entry name" value="ABC_tran"/>
    <property type="match status" value="1"/>
</dbReference>
<dbReference type="SUPFAM" id="SSF52540">
    <property type="entry name" value="P-loop containing nucleoside triphosphate hydrolases"/>
    <property type="match status" value="1"/>
</dbReference>
<dbReference type="InterPro" id="IPR027417">
    <property type="entry name" value="P-loop_NTPase"/>
</dbReference>
<evidence type="ECO:0000313" key="6">
    <source>
        <dbReference type="Proteomes" id="UP000245590"/>
    </source>
</evidence>
<dbReference type="InterPro" id="IPR003593">
    <property type="entry name" value="AAA+_ATPase"/>
</dbReference>
<dbReference type="EMBL" id="QFKX01000002">
    <property type="protein sequence ID" value="PWH06677.1"/>
    <property type="molecule type" value="Genomic_DNA"/>
</dbReference>
<feature type="domain" description="ABC transporter" evidence="4">
    <location>
        <begin position="25"/>
        <end position="255"/>
    </location>
</feature>
<comment type="caution">
    <text evidence="5">The sequence shown here is derived from an EMBL/GenBank/DDBJ whole genome shotgun (WGS) entry which is preliminary data.</text>
</comment>
<dbReference type="GO" id="GO:0016887">
    <property type="term" value="F:ATP hydrolysis activity"/>
    <property type="evidence" value="ECO:0007669"/>
    <property type="project" value="InterPro"/>
</dbReference>
<dbReference type="PANTHER" id="PTHR43158">
    <property type="entry name" value="SKFA PEPTIDE EXPORT ATP-BINDING PROTEIN SKFE"/>
    <property type="match status" value="1"/>
</dbReference>
<dbReference type="PANTHER" id="PTHR43158:SF2">
    <property type="entry name" value="SKFA PEPTIDE EXPORT ATP-BINDING PROTEIN SKFE"/>
    <property type="match status" value="1"/>
</dbReference>
<dbReference type="OrthoDB" id="6198786at2"/>
<keyword evidence="6" id="KW-1185">Reference proteome</keyword>
<reference evidence="5 6" key="1">
    <citation type="submission" date="2018-05" db="EMBL/GenBank/DDBJ databases">
        <title>Brachybacterium sp. M1HQ-2T, whole genome shotgun sequence.</title>
        <authorList>
            <person name="Tuo L."/>
        </authorList>
    </citation>
    <scope>NUCLEOTIDE SEQUENCE [LARGE SCALE GENOMIC DNA]</scope>
    <source>
        <strain evidence="5 6">M1HQ-2</strain>
    </source>
</reference>